<evidence type="ECO:0000256" key="2">
    <source>
        <dbReference type="SAM" id="SignalP"/>
    </source>
</evidence>
<dbReference type="Proteomes" id="UP001325479">
    <property type="component" value="Chromosome"/>
</dbReference>
<organism evidence="3 4">
    <name type="scientific">Paraburkholderia kururiensis</name>
    <dbReference type="NCBI Taxonomy" id="984307"/>
    <lineage>
        <taxon>Bacteria</taxon>
        <taxon>Pseudomonadati</taxon>
        <taxon>Pseudomonadota</taxon>
        <taxon>Betaproteobacteria</taxon>
        <taxon>Burkholderiales</taxon>
        <taxon>Burkholderiaceae</taxon>
        <taxon>Paraburkholderia</taxon>
    </lineage>
</organism>
<feature type="region of interest" description="Disordered" evidence="1">
    <location>
        <begin position="75"/>
        <end position="102"/>
    </location>
</feature>
<evidence type="ECO:0000313" key="4">
    <source>
        <dbReference type="Proteomes" id="UP001325479"/>
    </source>
</evidence>
<protein>
    <submittedName>
        <fullName evidence="3">Uncharacterized protein</fullName>
    </submittedName>
</protein>
<feature type="signal peptide" evidence="2">
    <location>
        <begin position="1"/>
        <end position="26"/>
    </location>
</feature>
<dbReference type="RefSeq" id="WP_114814648.1">
    <property type="nucleotide sequence ID" value="NZ_CP139965.1"/>
</dbReference>
<keyword evidence="4" id="KW-1185">Reference proteome</keyword>
<keyword evidence="2" id="KW-0732">Signal</keyword>
<evidence type="ECO:0000313" key="3">
    <source>
        <dbReference type="EMBL" id="WQD80332.1"/>
    </source>
</evidence>
<evidence type="ECO:0000256" key="1">
    <source>
        <dbReference type="SAM" id="MobiDB-lite"/>
    </source>
</evidence>
<accession>A0ABZ0WSI2</accession>
<reference evidence="3 4" key="1">
    <citation type="submission" date="2023-12" db="EMBL/GenBank/DDBJ databases">
        <title>Genome sequencing and assembly of bacterial species from a model synthetic community.</title>
        <authorList>
            <person name="Hogle S.L."/>
        </authorList>
    </citation>
    <scope>NUCLEOTIDE SEQUENCE [LARGE SCALE GENOMIC DNA]</scope>
    <source>
        <strain evidence="3 4">HAMBI 2494</strain>
    </source>
</reference>
<sequence>MRSKLKPFVAALAGGFTLFAAGAAMAQHAPGYAPGYVPADAPAAHLMPVDLRISVGWHGDRYWDGHRYWAHDEWMRHHPRDPGPPHRWHDDHRDDHRPPPRY</sequence>
<proteinExistence type="predicted"/>
<gene>
    <name evidence="3" type="ORF">U0042_11985</name>
</gene>
<name>A0ABZ0WSI2_9BURK</name>
<dbReference type="EMBL" id="CP139965">
    <property type="protein sequence ID" value="WQD80332.1"/>
    <property type="molecule type" value="Genomic_DNA"/>
</dbReference>
<feature type="chain" id="PRO_5046920870" evidence="2">
    <location>
        <begin position="27"/>
        <end position="102"/>
    </location>
</feature>